<dbReference type="GeneID" id="9582006"/>
<dbReference type="Proteomes" id="UP000008383">
    <property type="component" value="Unassembled WGS sequence"/>
</dbReference>
<name>D4CYY8_TRIVH</name>
<evidence type="ECO:0000313" key="1">
    <source>
        <dbReference type="EMBL" id="EFE45152.1"/>
    </source>
</evidence>
<gene>
    <name evidence="1" type="ORF">TRV_00025</name>
</gene>
<dbReference type="AlphaFoldDB" id="D4CYY8"/>
<proteinExistence type="predicted"/>
<sequence length="132" mass="15483">MQTEEQTMWMWKGNFRVGGDRLERKSKRRHPWTEYGAYFEVNPKKIVLADDLMKRGESKRYTYSVRKTPLSPLWRNGWLLIFFDPRKVISRSPFAVDMNFGPACWSSSWNREANQCPAGLGKGVVFFAADRL</sequence>
<dbReference type="RefSeq" id="XP_003025763.1">
    <property type="nucleotide sequence ID" value="XM_003025717.1"/>
</dbReference>
<protein>
    <submittedName>
        <fullName evidence="1">Uncharacterized protein</fullName>
    </submittedName>
</protein>
<comment type="caution">
    <text evidence="1">The sequence shown here is derived from an EMBL/GenBank/DDBJ whole genome shotgun (WGS) entry which is preliminary data.</text>
</comment>
<dbReference type="EMBL" id="ACYE01000002">
    <property type="protein sequence ID" value="EFE45152.1"/>
    <property type="molecule type" value="Genomic_DNA"/>
</dbReference>
<dbReference type="KEGG" id="tve:TRV_00025"/>
<organism evidence="1 2">
    <name type="scientific">Trichophyton verrucosum (strain HKI 0517)</name>
    <dbReference type="NCBI Taxonomy" id="663202"/>
    <lineage>
        <taxon>Eukaryota</taxon>
        <taxon>Fungi</taxon>
        <taxon>Dikarya</taxon>
        <taxon>Ascomycota</taxon>
        <taxon>Pezizomycotina</taxon>
        <taxon>Eurotiomycetes</taxon>
        <taxon>Eurotiomycetidae</taxon>
        <taxon>Onygenales</taxon>
        <taxon>Arthrodermataceae</taxon>
        <taxon>Trichophyton</taxon>
    </lineage>
</organism>
<accession>D4CYY8</accession>
<keyword evidence="2" id="KW-1185">Reference proteome</keyword>
<reference evidence="2" key="1">
    <citation type="journal article" date="2011" name="Genome Biol.">
        <title>Comparative and functional genomics provide insights into the pathogenicity of dermatophytic fungi.</title>
        <authorList>
            <person name="Burmester A."/>
            <person name="Shelest E."/>
            <person name="Gloeckner G."/>
            <person name="Heddergott C."/>
            <person name="Schindler S."/>
            <person name="Staib P."/>
            <person name="Heidel A."/>
            <person name="Felder M."/>
            <person name="Petzold A."/>
            <person name="Szafranski K."/>
            <person name="Feuermann M."/>
            <person name="Pedruzzi I."/>
            <person name="Priebe S."/>
            <person name="Groth M."/>
            <person name="Winkler R."/>
            <person name="Li W."/>
            <person name="Kniemeyer O."/>
            <person name="Schroeckh V."/>
            <person name="Hertweck C."/>
            <person name="Hube B."/>
            <person name="White T.C."/>
            <person name="Platzer M."/>
            <person name="Guthke R."/>
            <person name="Heitman J."/>
            <person name="Woestemeyer J."/>
            <person name="Zipfel P.F."/>
            <person name="Monod M."/>
            <person name="Brakhage A.A."/>
        </authorList>
    </citation>
    <scope>NUCLEOTIDE SEQUENCE [LARGE SCALE GENOMIC DNA]</scope>
    <source>
        <strain evidence="2">HKI 0517</strain>
    </source>
</reference>
<evidence type="ECO:0000313" key="2">
    <source>
        <dbReference type="Proteomes" id="UP000008383"/>
    </source>
</evidence>
<dbReference type="HOGENOM" id="CLU_1918584_0_0_1"/>